<comment type="caution">
    <text evidence="4">The sequence shown here is derived from an EMBL/GenBank/DDBJ whole genome shotgun (WGS) entry which is preliminary data.</text>
</comment>
<sequence>MTPIFCIGETIEDRNSGNTFKVLENQIRKAYQDIDKNDLSKIVIAYEPVWAIGTGVSATTEQASEAHTWIRNFLNENYGKESSNIRILYGGSMNEKNSFDLLSCPDIDGGLIGGAALKLESFISILNNAETTYKN</sequence>
<dbReference type="EMBL" id="MWDB01000082">
    <property type="protein sequence ID" value="OQB39659.1"/>
    <property type="molecule type" value="Genomic_DNA"/>
</dbReference>
<dbReference type="AlphaFoldDB" id="A0A1V5ZHS1"/>
<dbReference type="GO" id="GO:0006096">
    <property type="term" value="P:glycolytic process"/>
    <property type="evidence" value="ECO:0007669"/>
    <property type="project" value="UniProtKB-UniPathway"/>
</dbReference>
<organism evidence="4">
    <name type="scientific">candidate division CPR1 bacterium ADurb.Bin160</name>
    <dbReference type="NCBI Taxonomy" id="1852826"/>
    <lineage>
        <taxon>Bacteria</taxon>
        <taxon>candidate division CPR1</taxon>
    </lineage>
</organism>
<dbReference type="GO" id="GO:0006094">
    <property type="term" value="P:gluconeogenesis"/>
    <property type="evidence" value="ECO:0007669"/>
    <property type="project" value="UniProtKB-UniPathway"/>
</dbReference>
<keyword evidence="2 3" id="KW-0413">Isomerase</keyword>
<evidence type="ECO:0000256" key="3">
    <source>
        <dbReference type="RuleBase" id="RU363013"/>
    </source>
</evidence>
<dbReference type="EC" id="5.3.1.1" evidence="3"/>
<protein>
    <recommendedName>
        <fullName evidence="3">Triosephosphate isomerase</fullName>
        <ecNumber evidence="3">5.3.1.1</ecNumber>
    </recommendedName>
</protein>
<gene>
    <name evidence="4" type="primary">pgk</name>
    <name evidence="4" type="synonym">tpi</name>
    <name evidence="4" type="ORF">BWY04_01544</name>
</gene>
<keyword evidence="3" id="KW-0963">Cytoplasm</keyword>
<evidence type="ECO:0000256" key="1">
    <source>
        <dbReference type="ARBA" id="ARBA00007422"/>
    </source>
</evidence>
<dbReference type="InterPro" id="IPR013785">
    <property type="entry name" value="Aldolase_TIM"/>
</dbReference>
<proteinExistence type="inferred from homology"/>
<name>A0A1V5ZHS1_9BACT</name>
<dbReference type="PROSITE" id="PS51440">
    <property type="entry name" value="TIM_2"/>
    <property type="match status" value="1"/>
</dbReference>
<dbReference type="InterPro" id="IPR020861">
    <property type="entry name" value="Triosephosphate_isomerase_AS"/>
</dbReference>
<dbReference type="CDD" id="cd00311">
    <property type="entry name" value="TIM"/>
    <property type="match status" value="1"/>
</dbReference>
<dbReference type="UniPathway" id="UPA00138"/>
<evidence type="ECO:0000313" key="4">
    <source>
        <dbReference type="EMBL" id="OQB39659.1"/>
    </source>
</evidence>
<dbReference type="GO" id="GO:0005829">
    <property type="term" value="C:cytosol"/>
    <property type="evidence" value="ECO:0007669"/>
    <property type="project" value="TreeGrafter"/>
</dbReference>
<dbReference type="GO" id="GO:0004807">
    <property type="term" value="F:triose-phosphate isomerase activity"/>
    <property type="evidence" value="ECO:0007669"/>
    <property type="project" value="UniProtKB-EC"/>
</dbReference>
<dbReference type="Proteomes" id="UP000485621">
    <property type="component" value="Unassembled WGS sequence"/>
</dbReference>
<dbReference type="InterPro" id="IPR035990">
    <property type="entry name" value="TIM_sf"/>
</dbReference>
<dbReference type="SUPFAM" id="SSF51351">
    <property type="entry name" value="Triosephosphate isomerase (TIM)"/>
    <property type="match status" value="1"/>
</dbReference>
<keyword evidence="3" id="KW-0324">Glycolysis</keyword>
<dbReference type="InterPro" id="IPR000652">
    <property type="entry name" value="Triosephosphate_isomerase"/>
</dbReference>
<dbReference type="PANTHER" id="PTHR21139:SF42">
    <property type="entry name" value="TRIOSEPHOSPHATE ISOMERASE"/>
    <property type="match status" value="1"/>
</dbReference>
<comment type="pathway">
    <text evidence="3">Carbohydrate biosynthesis; gluconeogenesis.</text>
</comment>
<keyword evidence="3" id="KW-0312">Gluconeogenesis</keyword>
<evidence type="ECO:0000256" key="2">
    <source>
        <dbReference type="ARBA" id="ARBA00023235"/>
    </source>
</evidence>
<accession>A0A1V5ZHS1</accession>
<dbReference type="UniPathway" id="UPA00109">
    <property type="reaction ID" value="UER00189"/>
</dbReference>
<comment type="pathway">
    <text evidence="3">Carbohydrate degradation; glycolysis; D-glyceraldehyde 3-phosphate from glycerone phosphate: step 1/1.</text>
</comment>
<dbReference type="Pfam" id="PF00121">
    <property type="entry name" value="TIM"/>
    <property type="match status" value="1"/>
</dbReference>
<comment type="subunit">
    <text evidence="3">Homodimer.</text>
</comment>
<reference evidence="4" key="1">
    <citation type="submission" date="2017-02" db="EMBL/GenBank/DDBJ databases">
        <title>Delving into the versatile metabolic prowess of the omnipresent phylum Bacteroidetes.</title>
        <authorList>
            <person name="Nobu M.K."/>
            <person name="Mei R."/>
            <person name="Narihiro T."/>
            <person name="Kuroda K."/>
            <person name="Liu W.-T."/>
        </authorList>
    </citation>
    <scope>NUCLEOTIDE SEQUENCE</scope>
    <source>
        <strain evidence="4">ADurb.Bin160</strain>
    </source>
</reference>
<dbReference type="GO" id="GO:0046166">
    <property type="term" value="P:glyceraldehyde-3-phosphate biosynthetic process"/>
    <property type="evidence" value="ECO:0007669"/>
    <property type="project" value="TreeGrafter"/>
</dbReference>
<dbReference type="Gene3D" id="3.20.20.70">
    <property type="entry name" value="Aldolase class I"/>
    <property type="match status" value="1"/>
</dbReference>
<dbReference type="GO" id="GO:0019563">
    <property type="term" value="P:glycerol catabolic process"/>
    <property type="evidence" value="ECO:0007669"/>
    <property type="project" value="TreeGrafter"/>
</dbReference>
<comment type="similarity">
    <text evidence="1 3">Belongs to the triosephosphate isomerase family.</text>
</comment>
<comment type="catalytic activity">
    <reaction evidence="3">
        <text>D-glyceraldehyde 3-phosphate = dihydroxyacetone phosphate</text>
        <dbReference type="Rhea" id="RHEA:18585"/>
        <dbReference type="ChEBI" id="CHEBI:57642"/>
        <dbReference type="ChEBI" id="CHEBI:59776"/>
        <dbReference type="EC" id="5.3.1.1"/>
    </reaction>
</comment>
<comment type="subcellular location">
    <subcellularLocation>
        <location evidence="3">Cytoplasm</location>
    </subcellularLocation>
</comment>
<dbReference type="PROSITE" id="PS00171">
    <property type="entry name" value="TIM_1"/>
    <property type="match status" value="1"/>
</dbReference>
<dbReference type="PANTHER" id="PTHR21139">
    <property type="entry name" value="TRIOSEPHOSPHATE ISOMERASE"/>
    <property type="match status" value="1"/>
</dbReference>